<comment type="function">
    <text evidence="10">Part of a membrane-bound complex that couples electron transfer with translocation of ions across the membrane.</text>
</comment>
<name>A0A419W3U5_9BACT</name>
<feature type="domain" description="4Fe-4S ferredoxin-type" evidence="13">
    <location>
        <begin position="244"/>
        <end position="272"/>
    </location>
</feature>
<dbReference type="HAMAP" id="MF_00463">
    <property type="entry name" value="RsxB_RnfB"/>
    <property type="match status" value="1"/>
</dbReference>
<dbReference type="PANTHER" id="PTHR43560">
    <property type="entry name" value="ION-TRANSLOCATING OXIDOREDUCTASE COMPLEX SUBUNIT B"/>
    <property type="match status" value="1"/>
</dbReference>
<feature type="domain" description="4Fe-4S" evidence="14">
    <location>
        <begin position="33"/>
        <end position="93"/>
    </location>
</feature>
<evidence type="ECO:0000256" key="2">
    <source>
        <dbReference type="ARBA" id="ARBA00022485"/>
    </source>
</evidence>
<evidence type="ECO:0000256" key="8">
    <source>
        <dbReference type="ARBA" id="ARBA00023014"/>
    </source>
</evidence>
<evidence type="ECO:0000256" key="1">
    <source>
        <dbReference type="ARBA" id="ARBA00022448"/>
    </source>
</evidence>
<dbReference type="AlphaFoldDB" id="A0A419W3U5"/>
<feature type="region of interest" description="Disordered" evidence="11">
    <location>
        <begin position="272"/>
        <end position="315"/>
    </location>
</feature>
<evidence type="ECO:0000256" key="12">
    <source>
        <dbReference type="SAM" id="Phobius"/>
    </source>
</evidence>
<keyword evidence="8 10" id="KW-0411">Iron-sulfur</keyword>
<feature type="binding site" evidence="10">
    <location>
        <position position="76"/>
    </location>
    <ligand>
        <name>[4Fe-4S] cluster</name>
        <dbReference type="ChEBI" id="CHEBI:49883"/>
        <label>1</label>
    </ligand>
</feature>
<comment type="subunit">
    <text evidence="10">The complex is composed of six subunits: RnfA, RnfB, RnfC, RnfD, RnfE and RnfG.</text>
</comment>
<dbReference type="GO" id="GO:0046872">
    <property type="term" value="F:metal ion binding"/>
    <property type="evidence" value="ECO:0007669"/>
    <property type="project" value="UniProtKB-KW"/>
</dbReference>
<evidence type="ECO:0000259" key="14">
    <source>
        <dbReference type="PROSITE" id="PS51656"/>
    </source>
</evidence>
<gene>
    <name evidence="10" type="primary">rnfB</name>
    <name evidence="15" type="ORF">BC643_0492</name>
</gene>
<dbReference type="PROSITE" id="PS51379">
    <property type="entry name" value="4FE4S_FER_2"/>
    <property type="match status" value="4"/>
</dbReference>
<keyword evidence="4 10" id="KW-0677">Repeat</keyword>
<dbReference type="InterPro" id="IPR007202">
    <property type="entry name" value="4Fe-4S_dom"/>
</dbReference>
<comment type="caution">
    <text evidence="10">Lacks conserved residue(s) required for the propagation of feature annotation.</text>
</comment>
<comment type="subcellular location">
    <subcellularLocation>
        <location evidence="10">Cell membrane</location>
    </subcellularLocation>
</comment>
<keyword evidence="7 10" id="KW-0408">Iron</keyword>
<feature type="binding site" evidence="10">
    <location>
        <position position="153"/>
    </location>
    <ligand>
        <name>[4Fe-4S] cluster</name>
        <dbReference type="ChEBI" id="CHEBI:49883"/>
        <label>3</label>
    </ligand>
</feature>
<keyword evidence="12" id="KW-1133">Transmembrane helix</keyword>
<accession>A0A419W3U5</accession>
<keyword evidence="1 10" id="KW-0813">Transport</keyword>
<dbReference type="Proteomes" id="UP000283387">
    <property type="component" value="Unassembled WGS sequence"/>
</dbReference>
<keyword evidence="10" id="KW-1003">Cell membrane</keyword>
<keyword evidence="16" id="KW-1185">Reference proteome</keyword>
<feature type="binding site" evidence="10">
    <location>
        <position position="53"/>
    </location>
    <ligand>
        <name>[4Fe-4S] cluster</name>
        <dbReference type="ChEBI" id="CHEBI:49883"/>
        <label>1</label>
    </ligand>
</feature>
<dbReference type="PROSITE" id="PS00198">
    <property type="entry name" value="4FE4S_FER_1"/>
    <property type="match status" value="2"/>
</dbReference>
<dbReference type="EMBL" id="RAPN01000001">
    <property type="protein sequence ID" value="RKD90156.1"/>
    <property type="molecule type" value="Genomic_DNA"/>
</dbReference>
<evidence type="ECO:0000256" key="9">
    <source>
        <dbReference type="ARBA" id="ARBA00023136"/>
    </source>
</evidence>
<dbReference type="GO" id="GO:0051539">
    <property type="term" value="F:4 iron, 4 sulfur cluster binding"/>
    <property type="evidence" value="ECO:0007669"/>
    <property type="project" value="UniProtKB-UniRule"/>
</dbReference>
<evidence type="ECO:0000313" key="15">
    <source>
        <dbReference type="EMBL" id="RKD90156.1"/>
    </source>
</evidence>
<evidence type="ECO:0000256" key="5">
    <source>
        <dbReference type="ARBA" id="ARBA00022967"/>
    </source>
</evidence>
<dbReference type="PANTHER" id="PTHR43560:SF1">
    <property type="entry name" value="ION-TRANSLOCATING OXIDOREDUCTASE COMPLEX SUBUNIT B"/>
    <property type="match status" value="1"/>
</dbReference>
<dbReference type="PROSITE" id="PS51656">
    <property type="entry name" value="4FE4S"/>
    <property type="match status" value="1"/>
</dbReference>
<dbReference type="RefSeq" id="WP_245994843.1">
    <property type="nucleotide sequence ID" value="NZ_RAPN01000001.1"/>
</dbReference>
<dbReference type="InterPro" id="IPR050395">
    <property type="entry name" value="4Fe4S_Ferredoxin_RnfB"/>
</dbReference>
<dbReference type="EC" id="7.-.-.-" evidence="10"/>
<keyword evidence="6 10" id="KW-0249">Electron transport</keyword>
<evidence type="ECO:0000256" key="11">
    <source>
        <dbReference type="SAM" id="MobiDB-lite"/>
    </source>
</evidence>
<feature type="binding site" evidence="10">
    <location>
        <position position="149"/>
    </location>
    <ligand>
        <name>[4Fe-4S] cluster</name>
        <dbReference type="ChEBI" id="CHEBI:49883"/>
        <label>2</label>
    </ligand>
</feature>
<evidence type="ECO:0000259" key="13">
    <source>
        <dbReference type="PROSITE" id="PS51379"/>
    </source>
</evidence>
<dbReference type="GO" id="GO:0005886">
    <property type="term" value="C:plasma membrane"/>
    <property type="evidence" value="ECO:0007669"/>
    <property type="project" value="UniProtKB-SubCell"/>
</dbReference>
<keyword evidence="9 10" id="KW-0472">Membrane</keyword>
<organism evidence="15 16">
    <name type="scientific">Mangrovibacterium diazotrophicum</name>
    <dbReference type="NCBI Taxonomy" id="1261403"/>
    <lineage>
        <taxon>Bacteria</taxon>
        <taxon>Pseudomonadati</taxon>
        <taxon>Bacteroidota</taxon>
        <taxon>Bacteroidia</taxon>
        <taxon>Marinilabiliales</taxon>
        <taxon>Prolixibacteraceae</taxon>
        <taxon>Mangrovibacterium</taxon>
    </lineage>
</organism>
<feature type="domain" description="4Fe-4S ferredoxin-type" evidence="13">
    <location>
        <begin position="165"/>
        <end position="194"/>
    </location>
</feature>
<feature type="binding site" evidence="10">
    <location>
        <position position="184"/>
    </location>
    <ligand>
        <name>[4Fe-4S] cluster</name>
        <dbReference type="ChEBI" id="CHEBI:49883"/>
        <label>2</label>
    </ligand>
</feature>
<sequence>MNMTIVYTIISLSAIGTLAAVILYFVAQKFKVYEDPRIDDVEKSLPGANCGGCGFAGCRAFAEACVKASDLSGLFCPVGGNDCMTGVADILGMEAVAQTPKVAVVRCSGSCEHRPKTNQFDGASSCAVAASLYSGDTGCQYGCLSHGDCVTACEFDAIRMNPETGLPEVIDDKCVACGACVDACPKSLIELRKKGPKDRKIYVSCRNEEKGGVAKKSCSVACIGCSKCAKVCPFDAITMSNNLAYIDSDKCKLCRKCVVECPTNAIVELNFPPRKPKTEDLPPKPAAKPAAPKAEKPAVSEDAAPESETKNNETK</sequence>
<dbReference type="GO" id="GO:0009055">
    <property type="term" value="F:electron transfer activity"/>
    <property type="evidence" value="ECO:0007669"/>
    <property type="project" value="InterPro"/>
</dbReference>
<feature type="binding site" evidence="10">
    <location>
        <position position="139"/>
    </location>
    <ligand>
        <name>[4Fe-4S] cluster</name>
        <dbReference type="ChEBI" id="CHEBI:49883"/>
        <label>2</label>
    </ligand>
</feature>
<dbReference type="Pfam" id="PF12838">
    <property type="entry name" value="Fer4_7"/>
    <property type="match status" value="2"/>
</dbReference>
<comment type="caution">
    <text evidence="15">The sequence shown here is derived from an EMBL/GenBank/DDBJ whole genome shotgun (WGS) entry which is preliminary data.</text>
</comment>
<reference evidence="15 16" key="1">
    <citation type="submission" date="2018-09" db="EMBL/GenBank/DDBJ databases">
        <title>Genomic Encyclopedia of Archaeal and Bacterial Type Strains, Phase II (KMG-II): from individual species to whole genera.</title>
        <authorList>
            <person name="Goeker M."/>
        </authorList>
    </citation>
    <scope>NUCLEOTIDE SEQUENCE [LARGE SCALE GENOMIC DNA]</scope>
    <source>
        <strain evidence="15 16">DSM 27148</strain>
    </source>
</reference>
<feature type="binding site" evidence="10">
    <location>
        <position position="180"/>
    </location>
    <ligand>
        <name>[4Fe-4S] cluster</name>
        <dbReference type="ChEBI" id="CHEBI:49883"/>
        <label>3</label>
    </ligand>
</feature>
<evidence type="ECO:0000313" key="16">
    <source>
        <dbReference type="Proteomes" id="UP000283387"/>
    </source>
</evidence>
<feature type="binding site" evidence="10">
    <location>
        <position position="143"/>
    </location>
    <ligand>
        <name>[4Fe-4S] cluster</name>
        <dbReference type="ChEBI" id="CHEBI:49883"/>
        <label>2</label>
    </ligand>
</feature>
<evidence type="ECO:0000256" key="10">
    <source>
        <dbReference type="HAMAP-Rule" id="MF_00463"/>
    </source>
</evidence>
<keyword evidence="12" id="KW-0812">Transmembrane</keyword>
<dbReference type="InterPro" id="IPR010207">
    <property type="entry name" value="Elect_transpt_cplx_RnfB/RsxB"/>
</dbReference>
<feature type="binding site" evidence="10">
    <location>
        <position position="177"/>
    </location>
    <ligand>
        <name>[4Fe-4S] cluster</name>
        <dbReference type="ChEBI" id="CHEBI:49883"/>
        <label>3</label>
    </ligand>
</feature>
<comment type="cofactor">
    <cofactor evidence="10">
        <name>[4Fe-4S] cluster</name>
        <dbReference type="ChEBI" id="CHEBI:49883"/>
    </cofactor>
    <text evidence="10">Binds 3 [4Fe-4S] clusters.</text>
</comment>
<dbReference type="Pfam" id="PF04060">
    <property type="entry name" value="FeS"/>
    <property type="match status" value="1"/>
</dbReference>
<feature type="binding site" evidence="10">
    <location>
        <position position="50"/>
    </location>
    <ligand>
        <name>[4Fe-4S] cluster</name>
        <dbReference type="ChEBI" id="CHEBI:49883"/>
        <label>1</label>
    </ligand>
</feature>
<feature type="domain" description="4Fe-4S ferredoxin-type" evidence="13">
    <location>
        <begin position="212"/>
        <end position="242"/>
    </location>
</feature>
<feature type="transmembrane region" description="Helical" evidence="12">
    <location>
        <begin position="6"/>
        <end position="27"/>
    </location>
</feature>
<dbReference type="InterPro" id="IPR017896">
    <property type="entry name" value="4Fe4S_Fe-S-bd"/>
</dbReference>
<protein>
    <recommendedName>
        <fullName evidence="10">Ion-translocating oxidoreductase complex subunit B</fullName>
        <ecNumber evidence="10">7.-.-.-</ecNumber>
    </recommendedName>
    <alternativeName>
        <fullName evidence="10">Rnf electron transport complex subunit B</fullName>
    </alternativeName>
</protein>
<evidence type="ECO:0000256" key="4">
    <source>
        <dbReference type="ARBA" id="ARBA00022737"/>
    </source>
</evidence>
<evidence type="ECO:0000256" key="7">
    <source>
        <dbReference type="ARBA" id="ARBA00023004"/>
    </source>
</evidence>
<proteinExistence type="inferred from homology"/>
<dbReference type="SUPFAM" id="SSF54862">
    <property type="entry name" value="4Fe-4S ferredoxins"/>
    <property type="match status" value="3"/>
</dbReference>
<dbReference type="Gene3D" id="1.10.15.40">
    <property type="entry name" value="Electron transport complex subunit B, putative Fe-S cluster"/>
    <property type="match status" value="1"/>
</dbReference>
<keyword evidence="5 10" id="KW-1278">Translocase</keyword>
<dbReference type="GO" id="GO:0022900">
    <property type="term" value="P:electron transport chain"/>
    <property type="evidence" value="ECO:0007669"/>
    <property type="project" value="UniProtKB-UniRule"/>
</dbReference>
<dbReference type="Gene3D" id="3.30.70.20">
    <property type="match status" value="2"/>
</dbReference>
<feature type="domain" description="4Fe-4S ferredoxin-type" evidence="13">
    <location>
        <begin position="129"/>
        <end position="163"/>
    </location>
</feature>
<evidence type="ECO:0000256" key="6">
    <source>
        <dbReference type="ARBA" id="ARBA00022982"/>
    </source>
</evidence>
<comment type="similarity">
    <text evidence="10">Belongs to the 4Fe4S bacterial-type ferredoxin family. RnfB subfamily.</text>
</comment>
<keyword evidence="3 10" id="KW-0479">Metal-binding</keyword>
<evidence type="ECO:0000256" key="3">
    <source>
        <dbReference type="ARBA" id="ARBA00022723"/>
    </source>
</evidence>
<dbReference type="NCBIfam" id="NF005504">
    <property type="entry name" value="PRK07118.1-3"/>
    <property type="match status" value="1"/>
</dbReference>
<dbReference type="InterPro" id="IPR017900">
    <property type="entry name" value="4Fe4S_Fe_S_CS"/>
</dbReference>
<dbReference type="CDD" id="cd10549">
    <property type="entry name" value="MtMvhB_like"/>
    <property type="match status" value="1"/>
</dbReference>
<feature type="region of interest" description="Hydrophobic" evidence="10">
    <location>
        <begin position="1"/>
        <end position="27"/>
    </location>
</feature>
<feature type="binding site" evidence="10">
    <location>
        <position position="174"/>
    </location>
    <ligand>
        <name>[4Fe-4S] cluster</name>
        <dbReference type="ChEBI" id="CHEBI:49883"/>
        <label>3</label>
    </ligand>
</feature>
<feature type="binding site" evidence="10">
    <location>
        <position position="58"/>
    </location>
    <ligand>
        <name>[4Fe-4S] cluster</name>
        <dbReference type="ChEBI" id="CHEBI:49883"/>
        <label>1</label>
    </ligand>
</feature>
<keyword evidence="2 10" id="KW-0004">4Fe-4S</keyword>